<comment type="caution">
    <text evidence="1">The sequence shown here is derived from an EMBL/GenBank/DDBJ whole genome shotgun (WGS) entry which is preliminary data.</text>
</comment>
<protein>
    <submittedName>
        <fullName evidence="1">Uncharacterized protein</fullName>
    </submittedName>
</protein>
<dbReference type="Proteomes" id="UP001165960">
    <property type="component" value="Unassembled WGS sequence"/>
</dbReference>
<name>A0ACC2RD65_9FUNG</name>
<evidence type="ECO:0000313" key="2">
    <source>
        <dbReference type="Proteomes" id="UP001165960"/>
    </source>
</evidence>
<gene>
    <name evidence="1" type="ORF">DSO57_1039565</name>
</gene>
<accession>A0ACC2RD65</accession>
<proteinExistence type="predicted"/>
<organism evidence="1 2">
    <name type="scientific">Entomophthora muscae</name>
    <dbReference type="NCBI Taxonomy" id="34485"/>
    <lineage>
        <taxon>Eukaryota</taxon>
        <taxon>Fungi</taxon>
        <taxon>Fungi incertae sedis</taxon>
        <taxon>Zoopagomycota</taxon>
        <taxon>Entomophthoromycotina</taxon>
        <taxon>Entomophthoromycetes</taxon>
        <taxon>Entomophthorales</taxon>
        <taxon>Entomophthoraceae</taxon>
        <taxon>Entomophthora</taxon>
    </lineage>
</organism>
<keyword evidence="2" id="KW-1185">Reference proteome</keyword>
<evidence type="ECO:0000313" key="1">
    <source>
        <dbReference type="EMBL" id="KAJ9047991.1"/>
    </source>
</evidence>
<dbReference type="EMBL" id="QTSX02007805">
    <property type="protein sequence ID" value="KAJ9047991.1"/>
    <property type="molecule type" value="Genomic_DNA"/>
</dbReference>
<sequence>MMGGLGSVLGAILGGLLSSPVEKYPALFGHGMVRSILEKYPYMLPCGICSLIIGVSAVLGHLYLEETLVTVLDEESVSSYGSSPTEGLLDRIPFKAWLAVVCFAGMSFQSVVQRELLAIWAATPAQLGGLGFDSTDIGSLMTFAAIVLLVIQLTLYPPAHRRFGTLFLYRYAFLLYAGIVLGFPAAARLVGTVHEGLLWPALLTCTAFRTSSNVFIITSANLMVRQSLININI</sequence>
<reference evidence="1" key="1">
    <citation type="submission" date="2022-04" db="EMBL/GenBank/DDBJ databases">
        <title>Genome of the entomopathogenic fungus Entomophthora muscae.</title>
        <authorList>
            <person name="Elya C."/>
            <person name="Lovett B.R."/>
            <person name="Lee E."/>
            <person name="Macias A.M."/>
            <person name="Hajek A.E."/>
            <person name="De Bivort B.L."/>
            <person name="Kasson M.T."/>
            <person name="De Fine Licht H.H."/>
            <person name="Stajich J.E."/>
        </authorList>
    </citation>
    <scope>NUCLEOTIDE SEQUENCE</scope>
    <source>
        <strain evidence="1">Berkeley</strain>
    </source>
</reference>